<dbReference type="Gene3D" id="2.160.20.120">
    <property type="match status" value="1"/>
</dbReference>
<accession>A0ABW0REY1</accession>
<evidence type="ECO:0000313" key="3">
    <source>
        <dbReference type="Proteomes" id="UP001595978"/>
    </source>
</evidence>
<organism evidence="2 3">
    <name type="scientific">Ureibacillus suwonensis</name>
    <dbReference type="NCBI Taxonomy" id="313007"/>
    <lineage>
        <taxon>Bacteria</taxon>
        <taxon>Bacillati</taxon>
        <taxon>Bacillota</taxon>
        <taxon>Bacilli</taxon>
        <taxon>Bacillales</taxon>
        <taxon>Caryophanaceae</taxon>
        <taxon>Ureibacillus</taxon>
    </lineage>
</organism>
<gene>
    <name evidence="2" type="ORF">ACFPOH_16960</name>
</gene>
<keyword evidence="3" id="KW-1185">Reference proteome</keyword>
<name>A0ABW0REY1_9BACL</name>
<reference evidence="3" key="1">
    <citation type="journal article" date="2019" name="Int. J. Syst. Evol. Microbiol.">
        <title>The Global Catalogue of Microorganisms (GCM) 10K type strain sequencing project: providing services to taxonomists for standard genome sequencing and annotation.</title>
        <authorList>
            <consortium name="The Broad Institute Genomics Platform"/>
            <consortium name="The Broad Institute Genome Sequencing Center for Infectious Disease"/>
            <person name="Wu L."/>
            <person name="Ma J."/>
        </authorList>
    </citation>
    <scope>NUCLEOTIDE SEQUENCE [LARGE SCALE GENOMIC DNA]</scope>
    <source>
        <strain evidence="3">CCUG 56331</strain>
    </source>
</reference>
<sequence length="259" mass="28605">MKKIILAIVILLLLISLAFNVPNWFLSQEHRAEVTNKIDSIELDIKGVDTTIISKNQDYVEAELKGKGNVNLNKKGDTIEIEYHRQWFSLLNFGRKTKLTVTIPENYDRDLKVEVGSGNIDFKLSDDTVLQSLELEVGSGNIDIESLKAGNASLEVASGNIDMKHFTGELDIDVASGNVSVQMDKLVGNIETEVSSGRIVLDLPEDSDFTLNGEISSGTIKNRFPLKNEESGNNRLRGTYGSGKYRIDLDVSSGTIEIK</sequence>
<dbReference type="InterPro" id="IPR025164">
    <property type="entry name" value="Toastrack_DUF4097"/>
</dbReference>
<comment type="caution">
    <text evidence="2">The sequence shown here is derived from an EMBL/GenBank/DDBJ whole genome shotgun (WGS) entry which is preliminary data.</text>
</comment>
<dbReference type="Pfam" id="PF13349">
    <property type="entry name" value="DUF4097"/>
    <property type="match status" value="1"/>
</dbReference>
<dbReference type="EMBL" id="JBHSNQ010000195">
    <property type="protein sequence ID" value="MFC5543402.1"/>
    <property type="molecule type" value="Genomic_DNA"/>
</dbReference>
<dbReference type="Proteomes" id="UP001595978">
    <property type="component" value="Unassembled WGS sequence"/>
</dbReference>
<evidence type="ECO:0000259" key="1">
    <source>
        <dbReference type="Pfam" id="PF13349"/>
    </source>
</evidence>
<dbReference type="RefSeq" id="WP_342580745.1">
    <property type="nucleotide sequence ID" value="NZ_JBHSNQ010000195.1"/>
</dbReference>
<dbReference type="PANTHER" id="PTHR34094">
    <property type="match status" value="1"/>
</dbReference>
<feature type="domain" description="DUF4097" evidence="1">
    <location>
        <begin position="38"/>
        <end position="258"/>
    </location>
</feature>
<dbReference type="PANTHER" id="PTHR34094:SF1">
    <property type="entry name" value="PROTEIN FAM185A"/>
    <property type="match status" value="1"/>
</dbReference>
<protein>
    <submittedName>
        <fullName evidence="2">DUF4097 family beta strand repeat-containing protein</fullName>
    </submittedName>
</protein>
<evidence type="ECO:0000313" key="2">
    <source>
        <dbReference type="EMBL" id="MFC5543402.1"/>
    </source>
</evidence>
<proteinExistence type="predicted"/>